<evidence type="ECO:0000313" key="2">
    <source>
        <dbReference type="Proteomes" id="UP000015106"/>
    </source>
</evidence>
<organism evidence="1 2">
    <name type="scientific">Triticum urartu</name>
    <name type="common">Red wild einkorn</name>
    <name type="synonym">Crithodium urartu</name>
    <dbReference type="NCBI Taxonomy" id="4572"/>
    <lineage>
        <taxon>Eukaryota</taxon>
        <taxon>Viridiplantae</taxon>
        <taxon>Streptophyta</taxon>
        <taxon>Embryophyta</taxon>
        <taxon>Tracheophyta</taxon>
        <taxon>Spermatophyta</taxon>
        <taxon>Magnoliopsida</taxon>
        <taxon>Liliopsida</taxon>
        <taxon>Poales</taxon>
        <taxon>Poaceae</taxon>
        <taxon>BOP clade</taxon>
        <taxon>Pooideae</taxon>
        <taxon>Triticodae</taxon>
        <taxon>Triticeae</taxon>
        <taxon>Triticinae</taxon>
        <taxon>Triticum</taxon>
    </lineage>
</organism>
<evidence type="ECO:0000313" key="1">
    <source>
        <dbReference type="EnsemblPlants" id="TuG1812G0600002335.01.T01.cds326138"/>
    </source>
</evidence>
<proteinExistence type="predicted"/>
<keyword evidence="2" id="KW-1185">Reference proteome</keyword>
<reference evidence="2" key="1">
    <citation type="journal article" date="2013" name="Nature">
        <title>Draft genome of the wheat A-genome progenitor Triticum urartu.</title>
        <authorList>
            <person name="Ling H.Q."/>
            <person name="Zhao S."/>
            <person name="Liu D."/>
            <person name="Wang J."/>
            <person name="Sun H."/>
            <person name="Zhang C."/>
            <person name="Fan H."/>
            <person name="Li D."/>
            <person name="Dong L."/>
            <person name="Tao Y."/>
            <person name="Gao C."/>
            <person name="Wu H."/>
            <person name="Li Y."/>
            <person name="Cui Y."/>
            <person name="Guo X."/>
            <person name="Zheng S."/>
            <person name="Wang B."/>
            <person name="Yu K."/>
            <person name="Liang Q."/>
            <person name="Yang W."/>
            <person name="Lou X."/>
            <person name="Chen J."/>
            <person name="Feng M."/>
            <person name="Jian J."/>
            <person name="Zhang X."/>
            <person name="Luo G."/>
            <person name="Jiang Y."/>
            <person name="Liu J."/>
            <person name="Wang Z."/>
            <person name="Sha Y."/>
            <person name="Zhang B."/>
            <person name="Wu H."/>
            <person name="Tang D."/>
            <person name="Shen Q."/>
            <person name="Xue P."/>
            <person name="Zou S."/>
            <person name="Wang X."/>
            <person name="Liu X."/>
            <person name="Wang F."/>
            <person name="Yang Y."/>
            <person name="An X."/>
            <person name="Dong Z."/>
            <person name="Zhang K."/>
            <person name="Zhang X."/>
            <person name="Luo M.C."/>
            <person name="Dvorak J."/>
            <person name="Tong Y."/>
            <person name="Wang J."/>
            <person name="Yang H."/>
            <person name="Li Z."/>
            <person name="Wang D."/>
            <person name="Zhang A."/>
            <person name="Wang J."/>
        </authorList>
    </citation>
    <scope>NUCLEOTIDE SEQUENCE</scope>
    <source>
        <strain evidence="2">cv. G1812</strain>
    </source>
</reference>
<reference evidence="1" key="3">
    <citation type="submission" date="2022-06" db="UniProtKB">
        <authorList>
            <consortium name="EnsemblPlants"/>
        </authorList>
    </citation>
    <scope>IDENTIFICATION</scope>
</reference>
<dbReference type="EnsemblPlants" id="TuG1812G0600002335.01.T01">
    <property type="protein sequence ID" value="TuG1812G0600002335.01.T01.cds326138"/>
    <property type="gene ID" value="TuG1812G0600002335.01"/>
</dbReference>
<protein>
    <submittedName>
        <fullName evidence="1">Uncharacterized protein</fullName>
    </submittedName>
</protein>
<dbReference type="AlphaFoldDB" id="A0A8R7QSU2"/>
<accession>A0A8R7QSU2</accession>
<name>A0A8R7QSU2_TRIUA</name>
<dbReference type="Gramene" id="TuG1812G0600002335.01.T01">
    <property type="protein sequence ID" value="TuG1812G0600002335.01.T01.cds326138"/>
    <property type="gene ID" value="TuG1812G0600002335.01"/>
</dbReference>
<sequence>MAREQGDGLAQPKRPFPRILLILARNRWVPCAGTVLPATMRAPPSAALPRREILSATPASLYLGLRATSAARMPHTG</sequence>
<dbReference type="Proteomes" id="UP000015106">
    <property type="component" value="Chromosome 6"/>
</dbReference>
<reference evidence="1" key="2">
    <citation type="submission" date="2018-03" db="EMBL/GenBank/DDBJ databases">
        <title>The Triticum urartu genome reveals the dynamic nature of wheat genome evolution.</title>
        <authorList>
            <person name="Ling H."/>
            <person name="Ma B."/>
            <person name="Shi X."/>
            <person name="Liu H."/>
            <person name="Dong L."/>
            <person name="Sun H."/>
            <person name="Cao Y."/>
            <person name="Gao Q."/>
            <person name="Zheng S."/>
            <person name="Li Y."/>
            <person name="Yu Y."/>
            <person name="Du H."/>
            <person name="Qi M."/>
            <person name="Li Y."/>
            <person name="Yu H."/>
            <person name="Cui Y."/>
            <person name="Wang N."/>
            <person name="Chen C."/>
            <person name="Wu H."/>
            <person name="Zhao Y."/>
            <person name="Zhang J."/>
            <person name="Li Y."/>
            <person name="Zhou W."/>
            <person name="Zhang B."/>
            <person name="Hu W."/>
            <person name="Eijk M."/>
            <person name="Tang J."/>
            <person name="Witsenboer H."/>
            <person name="Zhao S."/>
            <person name="Li Z."/>
            <person name="Zhang A."/>
            <person name="Wang D."/>
            <person name="Liang C."/>
        </authorList>
    </citation>
    <scope>NUCLEOTIDE SEQUENCE [LARGE SCALE GENOMIC DNA]</scope>
    <source>
        <strain evidence="1">cv. G1812</strain>
    </source>
</reference>